<keyword evidence="1" id="KW-0863">Zinc-finger</keyword>
<organism evidence="4 5">
    <name type="scientific">Phialemonium thermophilum</name>
    <dbReference type="NCBI Taxonomy" id="223376"/>
    <lineage>
        <taxon>Eukaryota</taxon>
        <taxon>Fungi</taxon>
        <taxon>Dikarya</taxon>
        <taxon>Ascomycota</taxon>
        <taxon>Pezizomycotina</taxon>
        <taxon>Sordariomycetes</taxon>
        <taxon>Sordariomycetidae</taxon>
        <taxon>Cephalothecales</taxon>
        <taxon>Cephalothecaceae</taxon>
        <taxon>Phialemonium</taxon>
    </lineage>
</organism>
<feature type="region of interest" description="Disordered" evidence="2">
    <location>
        <begin position="360"/>
        <end position="398"/>
    </location>
</feature>
<evidence type="ECO:0000313" key="4">
    <source>
        <dbReference type="EMBL" id="KAL1873420.1"/>
    </source>
</evidence>
<dbReference type="SUPFAM" id="SSF57667">
    <property type="entry name" value="beta-beta-alpha zinc fingers"/>
    <property type="match status" value="1"/>
</dbReference>
<dbReference type="InterPro" id="IPR036236">
    <property type="entry name" value="Znf_C2H2_sf"/>
</dbReference>
<dbReference type="InterPro" id="IPR013087">
    <property type="entry name" value="Znf_C2H2_type"/>
</dbReference>
<sequence length="500" mass="55644">MALFQGLTAGGIAAAFRHFKDSGVPREALEQALSEVYQEQGEPQISEQKGQDQAPISSEAPKPLFESETPCLPLSLPPERKRSSATRLSVSTTSSKSSGRSRSRSSVLSTATSISSVSSLPAHERHLSQSTSQSSAVSVPIGKPATAPRYWCTSCETTFARKYDWKRHEEEFHERYRRYPCPGCNRVFWGANTFNQHHKTAHNCTTCPHAYDVVIYTKRKCAWGCGICAAFLPSRDRFFDHVSKHFESGMTKPEHWTHSRVIYGLLHQPHVYQAWKELVSLLWGENQPSFSWNPETTGRAPGFLENGSPGKLQDFLEFFNEKTFDVRQLVQLAHDQADIVPRFPPAAALHYSHPTSSALSLPDGLPLMSQSSGTDPRASSSPGEGLSSGSQPDVPMTGVAIPEHQIPTHSQRRALEYPVGNVPRLEVSNHQYITAPMRFPETIVELPEVGFYNLAPQNQLPVQQSPSEDWNSIANTVVEGQMWAADDRRFSQQVQHPTPN</sequence>
<evidence type="ECO:0000313" key="5">
    <source>
        <dbReference type="Proteomes" id="UP001586593"/>
    </source>
</evidence>
<dbReference type="PROSITE" id="PS50157">
    <property type="entry name" value="ZINC_FINGER_C2H2_2"/>
    <property type="match status" value="2"/>
</dbReference>
<dbReference type="PROSITE" id="PS00028">
    <property type="entry name" value="ZINC_FINGER_C2H2_1"/>
    <property type="match status" value="2"/>
</dbReference>
<name>A0ABR3XCL9_9PEZI</name>
<feature type="compositionally biased region" description="Polar residues" evidence="2">
    <location>
        <begin position="368"/>
        <end position="378"/>
    </location>
</feature>
<feature type="domain" description="C2H2-type" evidence="3">
    <location>
        <begin position="179"/>
        <end position="202"/>
    </location>
</feature>
<comment type="caution">
    <text evidence="4">The sequence shown here is derived from an EMBL/GenBank/DDBJ whole genome shotgun (WGS) entry which is preliminary data.</text>
</comment>
<dbReference type="Proteomes" id="UP001586593">
    <property type="component" value="Unassembled WGS sequence"/>
</dbReference>
<keyword evidence="1" id="KW-0862">Zinc</keyword>
<keyword evidence="5" id="KW-1185">Reference proteome</keyword>
<dbReference type="EMBL" id="JAZHXJ010000123">
    <property type="protein sequence ID" value="KAL1873420.1"/>
    <property type="molecule type" value="Genomic_DNA"/>
</dbReference>
<dbReference type="SMART" id="SM00355">
    <property type="entry name" value="ZnF_C2H2"/>
    <property type="match status" value="3"/>
</dbReference>
<protein>
    <recommendedName>
        <fullName evidence="3">C2H2-type domain-containing protein</fullName>
    </recommendedName>
</protein>
<evidence type="ECO:0000256" key="2">
    <source>
        <dbReference type="SAM" id="MobiDB-lite"/>
    </source>
</evidence>
<gene>
    <name evidence="4" type="ORF">VTK73DRAFT_1011</name>
</gene>
<dbReference type="Gene3D" id="3.30.160.60">
    <property type="entry name" value="Classic Zinc Finger"/>
    <property type="match status" value="1"/>
</dbReference>
<feature type="compositionally biased region" description="Low complexity" evidence="2">
    <location>
        <begin position="379"/>
        <end position="390"/>
    </location>
</feature>
<evidence type="ECO:0000256" key="1">
    <source>
        <dbReference type="PROSITE-ProRule" id="PRU00042"/>
    </source>
</evidence>
<proteinExistence type="predicted"/>
<feature type="compositionally biased region" description="Low complexity" evidence="2">
    <location>
        <begin position="86"/>
        <end position="120"/>
    </location>
</feature>
<reference evidence="4 5" key="1">
    <citation type="journal article" date="2024" name="Commun. Biol.">
        <title>Comparative genomic analysis of thermophilic fungi reveals convergent evolutionary adaptations and gene losses.</title>
        <authorList>
            <person name="Steindorff A.S."/>
            <person name="Aguilar-Pontes M.V."/>
            <person name="Robinson A.J."/>
            <person name="Andreopoulos B."/>
            <person name="LaButti K."/>
            <person name="Kuo A."/>
            <person name="Mondo S."/>
            <person name="Riley R."/>
            <person name="Otillar R."/>
            <person name="Haridas S."/>
            <person name="Lipzen A."/>
            <person name="Grimwood J."/>
            <person name="Schmutz J."/>
            <person name="Clum A."/>
            <person name="Reid I.D."/>
            <person name="Moisan M.C."/>
            <person name="Butler G."/>
            <person name="Nguyen T.T.M."/>
            <person name="Dewar K."/>
            <person name="Conant G."/>
            <person name="Drula E."/>
            <person name="Henrissat B."/>
            <person name="Hansel C."/>
            <person name="Singer S."/>
            <person name="Hutchinson M.I."/>
            <person name="de Vries R.P."/>
            <person name="Natvig D.O."/>
            <person name="Powell A.J."/>
            <person name="Tsang A."/>
            <person name="Grigoriev I.V."/>
        </authorList>
    </citation>
    <scope>NUCLEOTIDE SEQUENCE [LARGE SCALE GENOMIC DNA]</scope>
    <source>
        <strain evidence="4 5">ATCC 24622</strain>
    </source>
</reference>
<feature type="region of interest" description="Disordered" evidence="2">
    <location>
        <begin position="37"/>
        <end position="140"/>
    </location>
</feature>
<evidence type="ECO:0000259" key="3">
    <source>
        <dbReference type="PROSITE" id="PS50157"/>
    </source>
</evidence>
<feature type="domain" description="C2H2-type" evidence="3">
    <location>
        <begin position="150"/>
        <end position="178"/>
    </location>
</feature>
<accession>A0ABR3XCL9</accession>
<feature type="compositionally biased region" description="Low complexity" evidence="2">
    <location>
        <begin position="128"/>
        <end position="139"/>
    </location>
</feature>
<keyword evidence="1" id="KW-0479">Metal-binding</keyword>